<comment type="caution">
    <text evidence="7">The sequence shown here is derived from an EMBL/GenBank/DDBJ whole genome shotgun (WGS) entry which is preliminary data.</text>
</comment>
<dbReference type="Gene3D" id="3.20.10.10">
    <property type="entry name" value="D-amino Acid Aminotransferase, subunit A, domain 2"/>
    <property type="match status" value="1"/>
</dbReference>
<dbReference type="InterPro" id="IPR043132">
    <property type="entry name" value="BCAT-like_C"/>
</dbReference>
<evidence type="ECO:0000256" key="1">
    <source>
        <dbReference type="ARBA" id="ARBA00001933"/>
    </source>
</evidence>
<keyword evidence="3" id="KW-0032">Aminotransferase</keyword>
<evidence type="ECO:0000313" key="8">
    <source>
        <dbReference type="Proteomes" id="UP000557566"/>
    </source>
</evidence>
<gene>
    <name evidence="7" type="ORF">G6O67_005285</name>
</gene>
<accession>A0A8H4V5S3</accession>
<dbReference type="OrthoDB" id="409992at2759"/>
<sequence>MANFPPPPVETIDWTSSKGFQLHEGSIVNGHVEATYSTATAEWSRLRFVQDPYIRIHGLSPALNYAQQALEGLKAFRAPGEAGAITLFRPDRNARRLQHSAEVLSMPTVPTAMFVDACRAAVACNAGFVPPSGPGGGGASGPGGAGGGASGGGSLYVRPQLYGSGAVLPPSGPDEFTFCVYVIPSPAGVHDGTQPVRALILDDFDRAAPRGTGHAKVGGNYAPVLRWATRARAGGFGITLHLDSARHEHVDEFSTCAFLGVRADDDGVTLLVPDSPCVIDSVTSDSVQHIARSFGWRVERRAVPYTELPTLSEVLGAGTGVALTPIRSITRLLRHSDGIGALPAGPRVRADAESETITYLLDEQQAGGPVYRRLRERLQGIQLGIVKDEFGWCLEVRAEDKEITK</sequence>
<keyword evidence="4" id="KW-0808">Transferase</keyword>
<dbReference type="AlphaFoldDB" id="A0A8H4V5S3"/>
<keyword evidence="5" id="KW-0663">Pyridoxal phosphate</keyword>
<dbReference type="PANTHER" id="PTHR42825:SF2">
    <property type="entry name" value="BRANCHED-CHAIN-AMINO-ACID AMINOTRANSFERASE 3, CHLOROPLASTIC-RELATED"/>
    <property type="match status" value="1"/>
</dbReference>
<dbReference type="Pfam" id="PF01063">
    <property type="entry name" value="Aminotran_4"/>
    <property type="match status" value="1"/>
</dbReference>
<proteinExistence type="inferred from homology"/>
<dbReference type="InterPro" id="IPR001544">
    <property type="entry name" value="Aminotrans_IV"/>
</dbReference>
<evidence type="ECO:0000256" key="5">
    <source>
        <dbReference type="ARBA" id="ARBA00022898"/>
    </source>
</evidence>
<protein>
    <recommendedName>
        <fullName evidence="9">Branched-chain-amino-acid aminotransferase</fullName>
    </recommendedName>
</protein>
<organism evidence="7 8">
    <name type="scientific">Ophiocordyceps sinensis</name>
    <dbReference type="NCBI Taxonomy" id="72228"/>
    <lineage>
        <taxon>Eukaryota</taxon>
        <taxon>Fungi</taxon>
        <taxon>Dikarya</taxon>
        <taxon>Ascomycota</taxon>
        <taxon>Pezizomycotina</taxon>
        <taxon>Sordariomycetes</taxon>
        <taxon>Hypocreomycetidae</taxon>
        <taxon>Hypocreales</taxon>
        <taxon>Ophiocordycipitaceae</taxon>
        <taxon>Ophiocordyceps</taxon>
    </lineage>
</organism>
<evidence type="ECO:0000313" key="7">
    <source>
        <dbReference type="EMBL" id="KAF4508969.1"/>
    </source>
</evidence>
<comment type="cofactor">
    <cofactor evidence="1">
        <name>pyridoxal 5'-phosphate</name>
        <dbReference type="ChEBI" id="CHEBI:597326"/>
    </cofactor>
</comment>
<dbReference type="Gene3D" id="3.30.470.10">
    <property type="match status" value="1"/>
</dbReference>
<keyword evidence="8" id="KW-1185">Reference proteome</keyword>
<dbReference type="GO" id="GO:0004084">
    <property type="term" value="F:branched-chain-amino-acid transaminase activity"/>
    <property type="evidence" value="ECO:0007669"/>
    <property type="project" value="InterPro"/>
</dbReference>
<dbReference type="EMBL" id="JAAVMX010000005">
    <property type="protein sequence ID" value="KAF4508969.1"/>
    <property type="molecule type" value="Genomic_DNA"/>
</dbReference>
<dbReference type="Proteomes" id="UP000557566">
    <property type="component" value="Unassembled WGS sequence"/>
</dbReference>
<dbReference type="InterPro" id="IPR036038">
    <property type="entry name" value="Aminotransferase-like"/>
</dbReference>
<dbReference type="InterPro" id="IPR043131">
    <property type="entry name" value="BCAT-like_N"/>
</dbReference>
<name>A0A8H4V5S3_9HYPO</name>
<evidence type="ECO:0000256" key="3">
    <source>
        <dbReference type="ARBA" id="ARBA00022576"/>
    </source>
</evidence>
<evidence type="ECO:0008006" key="9">
    <source>
        <dbReference type="Google" id="ProtNLM"/>
    </source>
</evidence>
<reference evidence="7 8" key="1">
    <citation type="journal article" date="2020" name="Genome Biol. Evol.">
        <title>A new high-quality draft genome assembly of the Chinese cordyceps Ophiocordyceps sinensis.</title>
        <authorList>
            <person name="Shu R."/>
            <person name="Zhang J."/>
            <person name="Meng Q."/>
            <person name="Zhang H."/>
            <person name="Zhou G."/>
            <person name="Li M."/>
            <person name="Wu P."/>
            <person name="Zhao Y."/>
            <person name="Chen C."/>
            <person name="Qin Q."/>
        </authorList>
    </citation>
    <scope>NUCLEOTIDE SEQUENCE [LARGE SCALE GENOMIC DNA]</scope>
    <source>
        <strain evidence="7 8">IOZ07</strain>
    </source>
</reference>
<evidence type="ECO:0000256" key="2">
    <source>
        <dbReference type="ARBA" id="ARBA00009320"/>
    </source>
</evidence>
<dbReference type="InterPro" id="IPR005786">
    <property type="entry name" value="B_amino_transII"/>
</dbReference>
<evidence type="ECO:0000256" key="4">
    <source>
        <dbReference type="ARBA" id="ARBA00022679"/>
    </source>
</evidence>
<dbReference type="PIRSF" id="PIRSF006468">
    <property type="entry name" value="BCAT1"/>
    <property type="match status" value="1"/>
</dbReference>
<dbReference type="PANTHER" id="PTHR42825">
    <property type="entry name" value="AMINO ACID AMINOTRANSFERASE"/>
    <property type="match status" value="1"/>
</dbReference>
<evidence type="ECO:0000256" key="6">
    <source>
        <dbReference type="PIRSR" id="PIRSR006468-1"/>
    </source>
</evidence>
<comment type="similarity">
    <text evidence="2">Belongs to the class-IV pyridoxal-phosphate-dependent aminotransferase family.</text>
</comment>
<dbReference type="GO" id="GO:0009081">
    <property type="term" value="P:branched-chain amino acid metabolic process"/>
    <property type="evidence" value="ECO:0007669"/>
    <property type="project" value="InterPro"/>
</dbReference>
<dbReference type="SUPFAM" id="SSF56752">
    <property type="entry name" value="D-aminoacid aminotransferase-like PLP-dependent enzymes"/>
    <property type="match status" value="1"/>
</dbReference>
<feature type="modified residue" description="N6-(pyridoxal phosphate)lysine" evidence="6">
    <location>
        <position position="216"/>
    </location>
</feature>